<dbReference type="Pfam" id="PF03771">
    <property type="entry name" value="SPDY"/>
    <property type="match status" value="2"/>
</dbReference>
<sequence length="265" mass="29270">MRKRKAGWGSFEQPQQHYLVEPRHLAGGGDLRHVTEYLRASGWKDKSRTGGPLVFDSPDKSVRIGYDPFTQPGGWTISGKQTASQEAWHAMLGKQVPVEIVAGVTDALHQPRSAHAPNAWAPLVQQGWTTNRQQHFTAVSPDRNAWVQYHQSGPGEAYWWAGARTEHGRAWDAVFSPTTPMHLVQGFSAALADPNPVMRPLGLVPASSRIRTRSVSVLPSELGTWQQTRITAARAATWARNSWAASQPRATARPHAAAGRTWARR</sequence>
<reference evidence="4" key="1">
    <citation type="journal article" date="2019" name="Int. J. Syst. Evol. Microbiol.">
        <title>The Global Catalogue of Microorganisms (GCM) 10K type strain sequencing project: providing services to taxonomists for standard genome sequencing and annotation.</title>
        <authorList>
            <consortium name="The Broad Institute Genomics Platform"/>
            <consortium name="The Broad Institute Genome Sequencing Center for Infectious Disease"/>
            <person name="Wu L."/>
            <person name="Ma J."/>
        </authorList>
    </citation>
    <scope>NUCLEOTIDE SEQUENCE [LARGE SCALE GENOMIC DNA]</scope>
    <source>
        <strain evidence="4">JCM 4147</strain>
    </source>
</reference>
<dbReference type="Proteomes" id="UP001596200">
    <property type="component" value="Unassembled WGS sequence"/>
</dbReference>
<dbReference type="RefSeq" id="WP_344514768.1">
    <property type="nucleotide sequence ID" value="NZ_BAAATU010000031.1"/>
</dbReference>
<dbReference type="EMBL" id="JBHSPU010000013">
    <property type="protein sequence ID" value="MFC5914486.1"/>
    <property type="molecule type" value="Genomic_DNA"/>
</dbReference>
<name>A0ABW1GKT0_9ACTN</name>
<comment type="caution">
    <text evidence="3">The sequence shown here is derived from an EMBL/GenBank/DDBJ whole genome shotgun (WGS) entry which is preliminary data.</text>
</comment>
<organism evidence="3 4">
    <name type="scientific">Streptomyces pulveraceus</name>
    <dbReference type="NCBI Taxonomy" id="68258"/>
    <lineage>
        <taxon>Bacteria</taxon>
        <taxon>Bacillati</taxon>
        <taxon>Actinomycetota</taxon>
        <taxon>Actinomycetes</taxon>
        <taxon>Kitasatosporales</taxon>
        <taxon>Streptomycetaceae</taxon>
        <taxon>Streptomyces</taxon>
    </lineage>
</organism>
<feature type="region of interest" description="Disordered" evidence="1">
    <location>
        <begin position="244"/>
        <end position="265"/>
    </location>
</feature>
<feature type="domain" description="DUF317" evidence="2">
    <location>
        <begin position="57"/>
        <end position="113"/>
    </location>
</feature>
<gene>
    <name evidence="3" type="ORF">ACFP1B_13740</name>
</gene>
<protein>
    <submittedName>
        <fullName evidence="3">DUF317 domain-containing protein</fullName>
    </submittedName>
</protein>
<keyword evidence="4" id="KW-1185">Reference proteome</keyword>
<evidence type="ECO:0000313" key="4">
    <source>
        <dbReference type="Proteomes" id="UP001596200"/>
    </source>
</evidence>
<evidence type="ECO:0000259" key="2">
    <source>
        <dbReference type="Pfam" id="PF03771"/>
    </source>
</evidence>
<feature type="domain" description="DUF317" evidence="2">
    <location>
        <begin position="140"/>
        <end position="197"/>
    </location>
</feature>
<accession>A0ABW1GKT0</accession>
<proteinExistence type="predicted"/>
<dbReference type="InterPro" id="IPR005523">
    <property type="entry name" value="DUF317_SPDY"/>
</dbReference>
<evidence type="ECO:0000256" key="1">
    <source>
        <dbReference type="SAM" id="MobiDB-lite"/>
    </source>
</evidence>
<evidence type="ECO:0000313" key="3">
    <source>
        <dbReference type="EMBL" id="MFC5914486.1"/>
    </source>
</evidence>